<feature type="domain" description="N-terminal" evidence="3">
    <location>
        <begin position="338"/>
        <end position="465"/>
    </location>
</feature>
<dbReference type="InterPro" id="IPR013610">
    <property type="entry name" value="ArdC_N"/>
</dbReference>
<evidence type="ECO:0000259" key="3">
    <source>
        <dbReference type="Pfam" id="PF08401"/>
    </source>
</evidence>
<dbReference type="InterPro" id="IPR010359">
    <property type="entry name" value="IrrE_HExxH"/>
</dbReference>
<protein>
    <submittedName>
        <fullName evidence="4">Uncharacterized protein</fullName>
    </submittedName>
</protein>
<feature type="domain" description="IrrE N-terminal-like" evidence="2">
    <location>
        <begin position="527"/>
        <end position="590"/>
    </location>
</feature>
<accession>A0A109DFW2</accession>
<dbReference type="PATRIC" id="fig|47770.28.peg.2010"/>
<dbReference type="GO" id="GO:0003697">
    <property type="term" value="F:single-stranded DNA binding"/>
    <property type="evidence" value="ECO:0007669"/>
    <property type="project" value="InterPro"/>
</dbReference>
<sequence>MSTRSNVSILNLDGSITTQYFHMDGGLTFTGQNLLDNYRTLDDAKKLIETGSYNDNHIPEDPTAATKLMDEYNSNGQRIDDPARKNYHDLSAMINDISKNDGKYLNSDVEYHYLFSPNAEGTYQWHMINRNGIKLLTQKVIDSEKENGVLADVNWNKSSVTSDWAAPLTNEEKKGLNEGLDKQNKALESYQKYFGKVFEMNTQDKEEKQEVIKEAAKVFTSDSLSAKWYLQNDKARNEALDNAYSDNYSKDHTESTNLKKLESQLTEKQIKYFNELYDATRDNRLAALNVSLLPKDVERQISEKANQPSNEKEKEKDNYKTKGKFDKATWKKQHAQTVEDLKNGLLTEIENYTQSPEKVVEMLDFIDKFHNYSSRNAMMIQMQRPGATAVGSFAKFKSMGYKVNKGEKGIKIFVPTKVTVFYRQDKEGNKTATRLRNATQEEKQKIKDGSIQTQAKTFYKIGTVFDAPQTNMPKEKYPELYPNRHQDFNMKNPGQIDSLENGLRSVANDMKMPVITYDPFNADIRDKYKDPQNAKGYFNRATNEIVLNGYNTPTENVSVLAHELGHTQLHNSQKQEKDLPRELKEMQAELTSYLYCSHYGIDVKQETVDYIANWTSNGQKFNELPSGVKGQILTHVGSATKTLTNSTDKLLEKEQEKLGQIVKENFLDTPEHSQWYVQKEKMEQEVTDNETNGTNFKTELTALRKIEKSMTVDTVRNLDDAFNKTQCWTADGNYSKLTDNLQNEIEKNQEKSKLLDDKEVQTSKPHVATVNSPLTNEKAKEIAIQKSEQELDR</sequence>
<dbReference type="RefSeq" id="WP_060461783.1">
    <property type="nucleotide sequence ID" value="NZ_AP025162.1"/>
</dbReference>
<evidence type="ECO:0000313" key="4">
    <source>
        <dbReference type="EMBL" id="KWU04679.1"/>
    </source>
</evidence>
<reference evidence="4 5" key="1">
    <citation type="journal article" date="2016" name="Microbiology (Mosc.)">
        <title>Comparison of Lactobacillus crispatus isolates from Lactobacillus-dominated vaginal microbiomes with isolates from microbiomes containing bacterial vaginosis-associated bacteria.</title>
        <authorList>
            <person name="Abdelmaksoud A.A."/>
            <person name="Koparde V.N."/>
            <person name="Sheth N.U."/>
            <person name="Serrano M.G."/>
            <person name="Glascock A.L."/>
            <person name="Fettweis J.M."/>
            <person name="Strauss Iii J.F."/>
            <person name="Buck G.A."/>
            <person name="Jefferson K.K."/>
        </authorList>
    </citation>
    <scope>NUCLEOTIDE SEQUENCE [LARGE SCALE GENOMIC DNA]</scope>
    <source>
        <strain evidence="4 5">VMC3</strain>
    </source>
</reference>
<name>A0A109DFW2_9LACO</name>
<dbReference type="Gene3D" id="1.10.10.2910">
    <property type="match status" value="1"/>
</dbReference>
<organism evidence="4 5">
    <name type="scientific">Lactobacillus crispatus</name>
    <dbReference type="NCBI Taxonomy" id="47770"/>
    <lineage>
        <taxon>Bacteria</taxon>
        <taxon>Bacillati</taxon>
        <taxon>Bacillota</taxon>
        <taxon>Bacilli</taxon>
        <taxon>Lactobacillales</taxon>
        <taxon>Lactobacillaceae</taxon>
        <taxon>Lactobacillus</taxon>
    </lineage>
</organism>
<evidence type="ECO:0000259" key="2">
    <source>
        <dbReference type="Pfam" id="PF06114"/>
    </source>
</evidence>
<dbReference type="Pfam" id="PF08401">
    <property type="entry name" value="ArdcN"/>
    <property type="match status" value="1"/>
</dbReference>
<dbReference type="EMBL" id="LJGP01000007">
    <property type="protein sequence ID" value="KWU04679.1"/>
    <property type="molecule type" value="Genomic_DNA"/>
</dbReference>
<gene>
    <name evidence="4" type="ORF">AEL95_02220</name>
</gene>
<evidence type="ECO:0000313" key="5">
    <source>
        <dbReference type="Proteomes" id="UP000067598"/>
    </source>
</evidence>
<comment type="caution">
    <text evidence="4">The sequence shown here is derived from an EMBL/GenBank/DDBJ whole genome shotgun (WGS) entry which is preliminary data.</text>
</comment>
<proteinExistence type="predicted"/>
<feature type="region of interest" description="Disordered" evidence="1">
    <location>
        <begin position="300"/>
        <end position="320"/>
    </location>
</feature>
<evidence type="ECO:0000256" key="1">
    <source>
        <dbReference type="SAM" id="MobiDB-lite"/>
    </source>
</evidence>
<dbReference type="Pfam" id="PF06114">
    <property type="entry name" value="Peptidase_M78"/>
    <property type="match status" value="1"/>
</dbReference>
<feature type="compositionally biased region" description="Basic and acidic residues" evidence="1">
    <location>
        <begin position="310"/>
        <end position="320"/>
    </location>
</feature>
<dbReference type="AlphaFoldDB" id="A0A109DFW2"/>
<dbReference type="Proteomes" id="UP000067598">
    <property type="component" value="Unassembled WGS sequence"/>
</dbReference>